<dbReference type="InterPro" id="IPR002818">
    <property type="entry name" value="DJ-1/PfpI"/>
</dbReference>
<dbReference type="EMBL" id="PGCK01000008">
    <property type="protein sequence ID" value="MCD1295447.1"/>
    <property type="molecule type" value="Genomic_DNA"/>
</dbReference>
<dbReference type="InterPro" id="IPR029062">
    <property type="entry name" value="Class_I_gatase-like"/>
</dbReference>
<comment type="similarity">
    <text evidence="1">Belongs to the peptidase C56 family.</text>
</comment>
<proteinExistence type="inferred from homology"/>
<sequence>MDELKGVKICFIADDGFEDTELMYPLLRLKYECGADVTIAGVNKGETIKGKMGLVVNTDMTFKELKPEKFDALVIPGGQSPDHIRIYPELIKFVQNFDKTGKPVASICHGIQVLITAKVLEGRKATGWKSLVVDIENAGAKYVDKALVMDGQYIFSRQPSDLGYFCDAIISSLVKAPKRETEKRKIAIKR</sequence>
<dbReference type="RefSeq" id="WP_230742298.1">
    <property type="nucleotide sequence ID" value="NZ_PGCK01000008.1"/>
</dbReference>
<name>A0AAP2RE26_9EURY</name>
<dbReference type="PROSITE" id="PS51276">
    <property type="entry name" value="PEPTIDASE_C56_PFPI"/>
    <property type="match status" value="1"/>
</dbReference>
<feature type="domain" description="DJ-1/PfpI" evidence="2">
    <location>
        <begin position="8"/>
        <end position="171"/>
    </location>
</feature>
<dbReference type="NCBIfam" id="TIGR01382">
    <property type="entry name" value="PfpI"/>
    <property type="match status" value="1"/>
</dbReference>
<evidence type="ECO:0000313" key="3">
    <source>
        <dbReference type="EMBL" id="MCD1295447.1"/>
    </source>
</evidence>
<keyword evidence="3" id="KW-0315">Glutamine amidotransferase</keyword>
<gene>
    <name evidence="3" type="ORF">CUJ83_10595</name>
</gene>
<comment type="caution">
    <text evidence="3">The sequence shown here is derived from an EMBL/GenBank/DDBJ whole genome shotgun (WGS) entry which is preliminary data.</text>
</comment>
<dbReference type="InterPro" id="IPR006286">
    <property type="entry name" value="C56_PfpI-like"/>
</dbReference>
<dbReference type="Pfam" id="PF01965">
    <property type="entry name" value="DJ-1_PfpI"/>
    <property type="match status" value="1"/>
</dbReference>
<reference evidence="3 4" key="1">
    <citation type="submission" date="2017-11" db="EMBL/GenBank/DDBJ databases">
        <title>Isolation and Characterization of Family Methanocellaceae Species from Potential Methane Hydrate Area Offshore Southwestern Taiwan.</title>
        <authorList>
            <person name="Zhang W.-L."/>
            <person name="Chen W.-C."/>
            <person name="Lai M.-C."/>
            <person name="Chen S.-C."/>
        </authorList>
    </citation>
    <scope>NUCLEOTIDE SEQUENCE [LARGE SCALE GENOMIC DNA]</scope>
    <source>
        <strain evidence="3 4">CWC-04</strain>
    </source>
</reference>
<dbReference type="PANTHER" id="PTHR42733:SF2">
    <property type="entry name" value="DJ-1_THIJ_PFPI FAMILY PROTEIN"/>
    <property type="match status" value="1"/>
</dbReference>
<accession>A0AAP2RE26</accession>
<dbReference type="PANTHER" id="PTHR42733">
    <property type="entry name" value="DJ-1 PROTEIN"/>
    <property type="match status" value="1"/>
</dbReference>
<evidence type="ECO:0000259" key="2">
    <source>
        <dbReference type="Pfam" id="PF01965"/>
    </source>
</evidence>
<dbReference type="Gene3D" id="3.40.50.880">
    <property type="match status" value="1"/>
</dbReference>
<protein>
    <submittedName>
        <fullName evidence="3">Type 1 glutamine amidotransferase</fullName>
    </submittedName>
</protein>
<evidence type="ECO:0000256" key="1">
    <source>
        <dbReference type="ARBA" id="ARBA00008542"/>
    </source>
</evidence>
<keyword evidence="4" id="KW-1185">Reference proteome</keyword>
<dbReference type="Proteomes" id="UP001320159">
    <property type="component" value="Unassembled WGS sequence"/>
</dbReference>
<dbReference type="AlphaFoldDB" id="A0AAP2RE26"/>
<evidence type="ECO:0000313" key="4">
    <source>
        <dbReference type="Proteomes" id="UP001320159"/>
    </source>
</evidence>
<dbReference type="SUPFAM" id="SSF52317">
    <property type="entry name" value="Class I glutamine amidotransferase-like"/>
    <property type="match status" value="1"/>
</dbReference>
<dbReference type="CDD" id="cd03134">
    <property type="entry name" value="GATase1_PfpI_like"/>
    <property type="match status" value="1"/>
</dbReference>
<organism evidence="3 4">
    <name type="scientific">Methanooceanicella nereidis</name>
    <dbReference type="NCBI Taxonomy" id="2052831"/>
    <lineage>
        <taxon>Archaea</taxon>
        <taxon>Methanobacteriati</taxon>
        <taxon>Methanobacteriota</taxon>
        <taxon>Stenosarchaea group</taxon>
        <taxon>Methanomicrobia</taxon>
        <taxon>Methanocellales</taxon>
        <taxon>Methanocellaceae</taxon>
        <taxon>Methanooceanicella</taxon>
    </lineage>
</organism>